<organism evidence="2 3">
    <name type="scientific">Mucilaginibacter aquariorum</name>
    <dbReference type="NCBI Taxonomy" id="2967225"/>
    <lineage>
        <taxon>Bacteria</taxon>
        <taxon>Pseudomonadati</taxon>
        <taxon>Bacteroidota</taxon>
        <taxon>Sphingobacteriia</taxon>
        <taxon>Sphingobacteriales</taxon>
        <taxon>Sphingobacteriaceae</taxon>
        <taxon>Mucilaginibacter</taxon>
    </lineage>
</organism>
<dbReference type="EMBL" id="JANHOH010000017">
    <property type="protein sequence ID" value="MCQ6961564.1"/>
    <property type="molecule type" value="Genomic_DNA"/>
</dbReference>
<feature type="transmembrane region" description="Helical" evidence="1">
    <location>
        <begin position="51"/>
        <end position="73"/>
    </location>
</feature>
<keyword evidence="1" id="KW-1133">Transmembrane helix</keyword>
<accession>A0ABT1TAI9</accession>
<dbReference type="Proteomes" id="UP001204376">
    <property type="component" value="Unassembled WGS sequence"/>
</dbReference>
<evidence type="ECO:0000313" key="3">
    <source>
        <dbReference type="Proteomes" id="UP001204376"/>
    </source>
</evidence>
<feature type="transmembrane region" description="Helical" evidence="1">
    <location>
        <begin position="80"/>
        <end position="100"/>
    </location>
</feature>
<evidence type="ECO:0000256" key="1">
    <source>
        <dbReference type="SAM" id="Phobius"/>
    </source>
</evidence>
<feature type="transmembrane region" description="Helical" evidence="1">
    <location>
        <begin position="148"/>
        <end position="166"/>
    </location>
</feature>
<dbReference type="Pfam" id="PF06197">
    <property type="entry name" value="DUF998"/>
    <property type="match status" value="1"/>
</dbReference>
<keyword evidence="1" id="KW-0472">Membrane</keyword>
<sequence length="220" mass="24167">MARKFLLLCGILSSLLYAALNVVVPMQWPAYHSASQTVSELSAIGAPTRTLWIWLCSPYTLLMLAFAWGVWLSAKNNRPLRIAGILMIAYAALGFIWPFAPMHLRETLAAGGATFSDTLHIALGAVTEVLYLLALGFAAAAFDRAFRIYSIITFIVLLVFGTLTFLDAPLVGKNQLTPLIGVWERINIGVFLLWVVVLAAILLQQEKRFNAQSAAKLKKS</sequence>
<feature type="transmembrane region" description="Helical" evidence="1">
    <location>
        <begin position="120"/>
        <end position="141"/>
    </location>
</feature>
<reference evidence="2 3" key="1">
    <citation type="submission" date="2022-07" db="EMBL/GenBank/DDBJ databases">
        <title>Mucilaginibacter sp. JC4.</title>
        <authorList>
            <person name="Le V."/>
            <person name="Ko S.-R."/>
            <person name="Ahn C.-Y."/>
            <person name="Oh H.-M."/>
        </authorList>
    </citation>
    <scope>NUCLEOTIDE SEQUENCE [LARGE SCALE GENOMIC DNA]</scope>
    <source>
        <strain evidence="2 3">JC4</strain>
    </source>
</reference>
<keyword evidence="1" id="KW-0812">Transmembrane</keyword>
<feature type="transmembrane region" description="Helical" evidence="1">
    <location>
        <begin position="186"/>
        <end position="203"/>
    </location>
</feature>
<comment type="caution">
    <text evidence="2">The sequence shown here is derived from an EMBL/GenBank/DDBJ whole genome shotgun (WGS) entry which is preliminary data.</text>
</comment>
<name>A0ABT1TAI9_9SPHI</name>
<dbReference type="RefSeq" id="WP_256541730.1">
    <property type="nucleotide sequence ID" value="NZ_JANHOH010000017.1"/>
</dbReference>
<protein>
    <submittedName>
        <fullName evidence="2">DUF998 domain-containing protein</fullName>
    </submittedName>
</protein>
<proteinExistence type="predicted"/>
<dbReference type="InterPro" id="IPR009339">
    <property type="entry name" value="DUF998"/>
</dbReference>
<evidence type="ECO:0000313" key="2">
    <source>
        <dbReference type="EMBL" id="MCQ6961564.1"/>
    </source>
</evidence>
<gene>
    <name evidence="2" type="ORF">NPE20_26560</name>
</gene>
<keyword evidence="3" id="KW-1185">Reference proteome</keyword>